<accession>A0ABU4J4E0</accession>
<protein>
    <recommendedName>
        <fullName evidence="3">Zinc finger/thioredoxin putative domain-containing protein</fullName>
    </recommendedName>
</protein>
<dbReference type="EMBL" id="JAWUZT010000014">
    <property type="protein sequence ID" value="MDW8515850.1"/>
    <property type="molecule type" value="Genomic_DNA"/>
</dbReference>
<sequence length="69" mass="8042">MDYSNLFKGQKIDLTCPNCERKFKIDASLAFKRNSVVNCLGCSEKINLDTTDSRKKLDKIMKDFKKMFK</sequence>
<keyword evidence="2" id="KW-1185">Reference proteome</keyword>
<organism evidence="1 2">
    <name type="scientific">Priestia flexa</name>
    <dbReference type="NCBI Taxonomy" id="86664"/>
    <lineage>
        <taxon>Bacteria</taxon>
        <taxon>Bacillati</taxon>
        <taxon>Bacillota</taxon>
        <taxon>Bacilli</taxon>
        <taxon>Bacillales</taxon>
        <taxon>Bacillaceae</taxon>
        <taxon>Priestia</taxon>
    </lineage>
</organism>
<dbReference type="Proteomes" id="UP001284771">
    <property type="component" value="Unassembled WGS sequence"/>
</dbReference>
<evidence type="ECO:0000313" key="1">
    <source>
        <dbReference type="EMBL" id="MDW8515850.1"/>
    </source>
</evidence>
<comment type="caution">
    <text evidence="1">The sequence shown here is derived from an EMBL/GenBank/DDBJ whole genome shotgun (WGS) entry which is preliminary data.</text>
</comment>
<gene>
    <name evidence="1" type="ORF">RIB56_06860</name>
</gene>
<evidence type="ECO:0008006" key="3">
    <source>
        <dbReference type="Google" id="ProtNLM"/>
    </source>
</evidence>
<reference evidence="2" key="1">
    <citation type="submission" date="2023-07" db="EMBL/GenBank/DDBJ databases">
        <title>Draft genomic sequences of Priestia flexa CCM isolated from the soil of an abandoned mine contaminated by free cyanide in the high Andean zone of Tacna, Peru.</title>
        <authorList>
            <person name="Caceda Quiroz C.J."/>
            <person name="Maraza Chooque G.J."/>
            <person name="Fora Quispe G.L."/>
            <person name="Carpio Mamani M."/>
        </authorList>
    </citation>
    <scope>NUCLEOTIDE SEQUENCE [LARGE SCALE GENOMIC DNA]</scope>
    <source>
        <strain evidence="2">CCM</strain>
    </source>
</reference>
<name>A0ABU4J4E0_9BACI</name>
<dbReference type="RefSeq" id="WP_318757356.1">
    <property type="nucleotide sequence ID" value="NZ_JAWUZT010000014.1"/>
</dbReference>
<evidence type="ECO:0000313" key="2">
    <source>
        <dbReference type="Proteomes" id="UP001284771"/>
    </source>
</evidence>
<proteinExistence type="predicted"/>